<sequence>MPKPRPVFYEWSVEERRLMEKLAVYKLIEPDHMCKNPDQKPI</sequence>
<gene>
    <name evidence="1" type="primary">RvY_17411-1</name>
    <name evidence="1" type="synonym">RvY_17411.1</name>
    <name evidence="1" type="ORF">RvY_17411</name>
</gene>
<protein>
    <submittedName>
        <fullName evidence="1">Uncharacterized protein</fullName>
    </submittedName>
</protein>
<dbReference type="Proteomes" id="UP000186922">
    <property type="component" value="Unassembled WGS sequence"/>
</dbReference>
<accession>A0A1D1W210</accession>
<evidence type="ECO:0000313" key="1">
    <source>
        <dbReference type="EMBL" id="GAV07592.1"/>
    </source>
</evidence>
<evidence type="ECO:0000313" key="2">
    <source>
        <dbReference type="Proteomes" id="UP000186922"/>
    </source>
</evidence>
<proteinExistence type="predicted"/>
<name>A0A1D1W210_RAMVA</name>
<organism evidence="1 2">
    <name type="scientific">Ramazzottius varieornatus</name>
    <name type="common">Water bear</name>
    <name type="synonym">Tardigrade</name>
    <dbReference type="NCBI Taxonomy" id="947166"/>
    <lineage>
        <taxon>Eukaryota</taxon>
        <taxon>Metazoa</taxon>
        <taxon>Ecdysozoa</taxon>
        <taxon>Tardigrada</taxon>
        <taxon>Eutardigrada</taxon>
        <taxon>Parachela</taxon>
        <taxon>Hypsibioidea</taxon>
        <taxon>Ramazzottiidae</taxon>
        <taxon>Ramazzottius</taxon>
    </lineage>
</organism>
<keyword evidence="2" id="KW-1185">Reference proteome</keyword>
<dbReference type="AlphaFoldDB" id="A0A1D1W210"/>
<dbReference type="EMBL" id="BDGG01000015">
    <property type="protein sequence ID" value="GAV07592.1"/>
    <property type="molecule type" value="Genomic_DNA"/>
</dbReference>
<comment type="caution">
    <text evidence="1">The sequence shown here is derived from an EMBL/GenBank/DDBJ whole genome shotgun (WGS) entry which is preliminary data.</text>
</comment>
<reference evidence="1 2" key="1">
    <citation type="journal article" date="2016" name="Nat. Commun.">
        <title>Extremotolerant tardigrade genome and improved radiotolerance of human cultured cells by tardigrade-unique protein.</title>
        <authorList>
            <person name="Hashimoto T."/>
            <person name="Horikawa D.D."/>
            <person name="Saito Y."/>
            <person name="Kuwahara H."/>
            <person name="Kozuka-Hata H."/>
            <person name="Shin-I T."/>
            <person name="Minakuchi Y."/>
            <person name="Ohishi K."/>
            <person name="Motoyama A."/>
            <person name="Aizu T."/>
            <person name="Enomoto A."/>
            <person name="Kondo K."/>
            <person name="Tanaka S."/>
            <person name="Hara Y."/>
            <person name="Koshikawa S."/>
            <person name="Sagara H."/>
            <person name="Miura T."/>
            <person name="Yokobori S."/>
            <person name="Miyagawa K."/>
            <person name="Suzuki Y."/>
            <person name="Kubo T."/>
            <person name="Oyama M."/>
            <person name="Kohara Y."/>
            <person name="Fujiyama A."/>
            <person name="Arakawa K."/>
            <person name="Katayama T."/>
            <person name="Toyoda A."/>
            <person name="Kunieda T."/>
        </authorList>
    </citation>
    <scope>NUCLEOTIDE SEQUENCE [LARGE SCALE GENOMIC DNA]</scope>
    <source>
        <strain evidence="1 2">YOKOZUNA-1</strain>
    </source>
</reference>